<evidence type="ECO:0000259" key="10">
    <source>
        <dbReference type="PROSITE" id="PS50157"/>
    </source>
</evidence>
<evidence type="ECO:0000256" key="9">
    <source>
        <dbReference type="PROSITE-ProRule" id="PRU00309"/>
    </source>
</evidence>
<evidence type="ECO:0000256" key="8">
    <source>
        <dbReference type="PROSITE-ProRule" id="PRU00042"/>
    </source>
</evidence>
<evidence type="ECO:0000256" key="3">
    <source>
        <dbReference type="ARBA" id="ARBA00022737"/>
    </source>
</evidence>
<proteinExistence type="predicted"/>
<gene>
    <name evidence="12" type="ORF">EB796_021715</name>
</gene>
<keyword evidence="3" id="KW-0677">Repeat</keyword>
<keyword evidence="13" id="KW-1185">Reference proteome</keyword>
<dbReference type="EMBL" id="VXIV02003202">
    <property type="protein sequence ID" value="KAF6019973.1"/>
    <property type="molecule type" value="Genomic_DNA"/>
</dbReference>
<dbReference type="GO" id="GO:0000978">
    <property type="term" value="F:RNA polymerase II cis-regulatory region sequence-specific DNA binding"/>
    <property type="evidence" value="ECO:0007669"/>
    <property type="project" value="TreeGrafter"/>
</dbReference>
<dbReference type="PANTHER" id="PTHR24404:SF111">
    <property type="entry name" value="GASTRULA ZINC FINGER PROTEIN XLCGF49.1-LIKE-RELATED"/>
    <property type="match status" value="1"/>
</dbReference>
<evidence type="ECO:0000313" key="13">
    <source>
        <dbReference type="Proteomes" id="UP000593567"/>
    </source>
</evidence>
<comment type="caution">
    <text evidence="12">The sequence shown here is derived from an EMBL/GenBank/DDBJ whole genome shotgun (WGS) entry which is preliminary data.</text>
</comment>
<evidence type="ECO:0000256" key="1">
    <source>
        <dbReference type="ARBA" id="ARBA00004123"/>
    </source>
</evidence>
<sequence>MFNMGMTRNGGTCNAKSGMGFPNKQKDFSRWNVWWKVSRCQEEPGERSLLCSDHFYGDSFERTSQPRRLRSGAVPAEELVAVPERLIIEHETTQEYSRNHQQVYIEIGLNPAEDTAEYLVVKVEVPTDVEIELEPAEQHGEHLSAVNDISVNKDEKPFQCSRCDYKCNQRSRLATHILTHTGEKPFQCSRCDYRCALKSNLAKHMLTHTGEKPFQCSRCDYKCNQQSSLARHIVQSVTIDILSNGF</sequence>
<keyword evidence="5" id="KW-0862">Zinc</keyword>
<accession>A0A7J7J1J2</accession>
<evidence type="ECO:0000256" key="2">
    <source>
        <dbReference type="ARBA" id="ARBA00022723"/>
    </source>
</evidence>
<dbReference type="OrthoDB" id="6077919at2759"/>
<dbReference type="SMART" id="SM00355">
    <property type="entry name" value="ZnF_C2H2"/>
    <property type="match status" value="3"/>
</dbReference>
<dbReference type="GO" id="GO:0003700">
    <property type="term" value="F:DNA-binding transcription factor activity"/>
    <property type="evidence" value="ECO:0007669"/>
    <property type="project" value="TreeGrafter"/>
</dbReference>
<dbReference type="SUPFAM" id="SSF57716">
    <property type="entry name" value="Glucocorticoid receptor-like (DNA-binding domain)"/>
    <property type="match status" value="1"/>
</dbReference>
<dbReference type="PROSITE" id="PS50950">
    <property type="entry name" value="ZF_THAP"/>
    <property type="match status" value="1"/>
</dbReference>
<name>A0A7J7J1J2_BUGNE</name>
<dbReference type="PROSITE" id="PS50157">
    <property type="entry name" value="ZINC_FINGER_C2H2_2"/>
    <property type="match status" value="2"/>
</dbReference>
<dbReference type="InterPro" id="IPR006612">
    <property type="entry name" value="THAP_Znf"/>
</dbReference>
<dbReference type="GO" id="GO:0005634">
    <property type="term" value="C:nucleus"/>
    <property type="evidence" value="ECO:0007669"/>
    <property type="project" value="UniProtKB-SubCell"/>
</dbReference>
<dbReference type="FunFam" id="3.30.160.60:FF:000123">
    <property type="entry name" value="transcriptional repressor CTCF isoform X1"/>
    <property type="match status" value="2"/>
</dbReference>
<evidence type="ECO:0000256" key="4">
    <source>
        <dbReference type="ARBA" id="ARBA00022771"/>
    </source>
</evidence>
<protein>
    <submittedName>
        <fullName evidence="12">Uncharacterized protein</fullName>
    </submittedName>
</protein>
<dbReference type="SUPFAM" id="SSF57667">
    <property type="entry name" value="beta-beta-alpha zinc fingers"/>
    <property type="match status" value="2"/>
</dbReference>
<dbReference type="Pfam" id="PF13909">
    <property type="entry name" value="zf-H2C2_5"/>
    <property type="match status" value="1"/>
</dbReference>
<reference evidence="12" key="1">
    <citation type="submission" date="2020-06" db="EMBL/GenBank/DDBJ databases">
        <title>Draft genome of Bugula neritina, a colonial animal packing powerful symbionts and potential medicines.</title>
        <authorList>
            <person name="Rayko M."/>
        </authorList>
    </citation>
    <scope>NUCLEOTIDE SEQUENCE [LARGE SCALE GENOMIC DNA]</scope>
    <source>
        <strain evidence="12">Kwan_BN1</strain>
    </source>
</reference>
<evidence type="ECO:0000256" key="5">
    <source>
        <dbReference type="ARBA" id="ARBA00022833"/>
    </source>
</evidence>
<evidence type="ECO:0000313" key="12">
    <source>
        <dbReference type="EMBL" id="KAF6019973.1"/>
    </source>
</evidence>
<dbReference type="Pfam" id="PF05485">
    <property type="entry name" value="THAP"/>
    <property type="match status" value="1"/>
</dbReference>
<feature type="domain" description="C2H2-type" evidence="10">
    <location>
        <begin position="186"/>
        <end position="213"/>
    </location>
</feature>
<dbReference type="PANTHER" id="PTHR24404">
    <property type="entry name" value="ZINC FINGER PROTEIN"/>
    <property type="match status" value="1"/>
</dbReference>
<dbReference type="InterPro" id="IPR013087">
    <property type="entry name" value="Znf_C2H2_type"/>
</dbReference>
<dbReference type="InterPro" id="IPR036236">
    <property type="entry name" value="Znf_C2H2_sf"/>
</dbReference>
<evidence type="ECO:0000256" key="7">
    <source>
        <dbReference type="ARBA" id="ARBA00023242"/>
    </source>
</evidence>
<dbReference type="InterPro" id="IPR050589">
    <property type="entry name" value="Ikaros_C2H2-ZF"/>
</dbReference>
<dbReference type="Gene3D" id="3.30.160.60">
    <property type="entry name" value="Classic Zinc Finger"/>
    <property type="match status" value="3"/>
</dbReference>
<dbReference type="AlphaFoldDB" id="A0A7J7J1J2"/>
<evidence type="ECO:0000256" key="6">
    <source>
        <dbReference type="ARBA" id="ARBA00023125"/>
    </source>
</evidence>
<dbReference type="Proteomes" id="UP000593567">
    <property type="component" value="Unassembled WGS sequence"/>
</dbReference>
<organism evidence="12 13">
    <name type="scientific">Bugula neritina</name>
    <name type="common">Brown bryozoan</name>
    <name type="synonym">Sertularia neritina</name>
    <dbReference type="NCBI Taxonomy" id="10212"/>
    <lineage>
        <taxon>Eukaryota</taxon>
        <taxon>Metazoa</taxon>
        <taxon>Spiralia</taxon>
        <taxon>Lophotrochozoa</taxon>
        <taxon>Bryozoa</taxon>
        <taxon>Gymnolaemata</taxon>
        <taxon>Cheilostomatida</taxon>
        <taxon>Flustrina</taxon>
        <taxon>Buguloidea</taxon>
        <taxon>Bugulidae</taxon>
        <taxon>Bugula</taxon>
    </lineage>
</organism>
<keyword evidence="6 9" id="KW-0238">DNA-binding</keyword>
<keyword evidence="4 8" id="KW-0863">Zinc-finger</keyword>
<dbReference type="GO" id="GO:0006357">
    <property type="term" value="P:regulation of transcription by RNA polymerase II"/>
    <property type="evidence" value="ECO:0007669"/>
    <property type="project" value="TreeGrafter"/>
</dbReference>
<dbReference type="PROSITE" id="PS00028">
    <property type="entry name" value="ZINC_FINGER_C2H2_1"/>
    <property type="match status" value="2"/>
</dbReference>
<keyword evidence="2" id="KW-0479">Metal-binding</keyword>
<dbReference type="FunFam" id="3.30.160.60:FF:002319">
    <property type="entry name" value="Uncharacterized protein"/>
    <property type="match status" value="1"/>
</dbReference>
<feature type="domain" description="THAP-type" evidence="11">
    <location>
        <begin position="4"/>
        <end position="78"/>
    </location>
</feature>
<comment type="subcellular location">
    <subcellularLocation>
        <location evidence="1">Nucleus</location>
    </subcellularLocation>
</comment>
<feature type="domain" description="C2H2-type" evidence="10">
    <location>
        <begin position="158"/>
        <end position="185"/>
    </location>
</feature>
<evidence type="ECO:0000259" key="11">
    <source>
        <dbReference type="PROSITE" id="PS50950"/>
    </source>
</evidence>
<dbReference type="GO" id="GO:0008270">
    <property type="term" value="F:zinc ion binding"/>
    <property type="evidence" value="ECO:0007669"/>
    <property type="project" value="UniProtKB-KW"/>
</dbReference>
<keyword evidence="7" id="KW-0539">Nucleus</keyword>